<accession>A0A482W8H0</accession>
<gene>
    <name evidence="1" type="ORF">BDFB_007641</name>
</gene>
<reference evidence="1 2" key="1">
    <citation type="submission" date="2017-03" db="EMBL/GenBank/DDBJ databases">
        <title>Genome of the blue death feigning beetle - Asbolus verrucosus.</title>
        <authorList>
            <person name="Rider S.D."/>
        </authorList>
    </citation>
    <scope>NUCLEOTIDE SEQUENCE [LARGE SCALE GENOMIC DNA]</scope>
    <source>
        <strain evidence="1">Butters</strain>
        <tissue evidence="1">Head and leg muscle</tissue>
    </source>
</reference>
<name>A0A482W8H0_ASBVE</name>
<dbReference type="AlphaFoldDB" id="A0A482W8H0"/>
<protein>
    <submittedName>
        <fullName evidence="1">Uncharacterized protein</fullName>
    </submittedName>
</protein>
<keyword evidence="2" id="KW-1185">Reference proteome</keyword>
<comment type="caution">
    <text evidence="1">The sequence shown here is derived from an EMBL/GenBank/DDBJ whole genome shotgun (WGS) entry which is preliminary data.</text>
</comment>
<proteinExistence type="predicted"/>
<evidence type="ECO:0000313" key="2">
    <source>
        <dbReference type="Proteomes" id="UP000292052"/>
    </source>
</evidence>
<evidence type="ECO:0000313" key="1">
    <source>
        <dbReference type="EMBL" id="RZC41404.1"/>
    </source>
</evidence>
<feature type="non-terminal residue" evidence="1">
    <location>
        <position position="1"/>
    </location>
</feature>
<sequence length="120" mass="14005">EMVPLILMTEEEILIGQKYPIKKERNRVNSVKDANLLIVGDIWIVIVKEQLENTENPWDFYCLLANTRYYATSEQLSLKKIKKNIILQKKSQMKSKNLLTISEKLVFILPPRKLLVAADF</sequence>
<organism evidence="1 2">
    <name type="scientific">Asbolus verrucosus</name>
    <name type="common">Desert ironclad beetle</name>
    <dbReference type="NCBI Taxonomy" id="1661398"/>
    <lineage>
        <taxon>Eukaryota</taxon>
        <taxon>Metazoa</taxon>
        <taxon>Ecdysozoa</taxon>
        <taxon>Arthropoda</taxon>
        <taxon>Hexapoda</taxon>
        <taxon>Insecta</taxon>
        <taxon>Pterygota</taxon>
        <taxon>Neoptera</taxon>
        <taxon>Endopterygota</taxon>
        <taxon>Coleoptera</taxon>
        <taxon>Polyphaga</taxon>
        <taxon>Cucujiformia</taxon>
        <taxon>Tenebrionidae</taxon>
        <taxon>Pimeliinae</taxon>
        <taxon>Asbolus</taxon>
    </lineage>
</organism>
<dbReference type="Proteomes" id="UP000292052">
    <property type="component" value="Unassembled WGS sequence"/>
</dbReference>
<dbReference type="EMBL" id="QDEB01017474">
    <property type="protein sequence ID" value="RZC41404.1"/>
    <property type="molecule type" value="Genomic_DNA"/>
</dbReference>